<dbReference type="Proteomes" id="UP000185744">
    <property type="component" value="Unassembled WGS sequence"/>
</dbReference>
<gene>
    <name evidence="1" type="ORF">BTN85_0621</name>
</gene>
<dbReference type="AlphaFoldDB" id="A0A1Q6DUV8"/>
<dbReference type="EMBL" id="MSDW01000001">
    <property type="protein sequence ID" value="OKY78136.1"/>
    <property type="molecule type" value="Genomic_DNA"/>
</dbReference>
<organism evidence="1 2">
    <name type="scientific">Methanohalarchaeum thermophilum</name>
    <dbReference type="NCBI Taxonomy" id="1903181"/>
    <lineage>
        <taxon>Archaea</taxon>
        <taxon>Methanobacteriati</taxon>
        <taxon>Methanobacteriota</taxon>
        <taxon>Methanonatronarchaeia</taxon>
        <taxon>Methanonatronarchaeales</taxon>
        <taxon>Methanonatronarchaeaceae</taxon>
        <taxon>Candidatus Methanohalarchaeum</taxon>
    </lineage>
</organism>
<evidence type="ECO:0000313" key="2">
    <source>
        <dbReference type="Proteomes" id="UP000185744"/>
    </source>
</evidence>
<sequence length="99" mass="11413">MSSEKIIDPRLEELNFDRDRLPLFIVPATSNEAFSNFIKNKIMKKFGISCEVNSLTNNVYLEAKKGQIPSIIEFVKGSNYIQSLEYNDMKTKDKEGEEM</sequence>
<reference evidence="1" key="1">
    <citation type="submission" date="2016-12" db="EMBL/GenBank/DDBJ databases">
        <title>Discovery of methanogenic haloarchaea.</title>
        <authorList>
            <person name="Sorokin D.Y."/>
            <person name="Makarova K.S."/>
            <person name="Abbas B."/>
            <person name="Ferrer M."/>
            <person name="Golyshin P.N."/>
        </authorList>
    </citation>
    <scope>NUCLEOTIDE SEQUENCE [LARGE SCALE GENOMIC DNA]</scope>
    <source>
        <strain evidence="1">HMET1</strain>
    </source>
</reference>
<name>A0A1Q6DUV8_METT1</name>
<keyword evidence="2" id="KW-1185">Reference proteome</keyword>
<accession>A0A1Q6DUV8</accession>
<dbReference type="InParanoid" id="A0A1Q6DUV8"/>
<comment type="caution">
    <text evidence="1">The sequence shown here is derived from an EMBL/GenBank/DDBJ whole genome shotgun (WGS) entry which is preliminary data.</text>
</comment>
<evidence type="ECO:0000313" key="1">
    <source>
        <dbReference type="EMBL" id="OKY78136.1"/>
    </source>
</evidence>
<proteinExistence type="predicted"/>
<dbReference type="STRING" id="1903181.BTN85_0621"/>
<protein>
    <submittedName>
        <fullName evidence="1">Uncharacterized protein</fullName>
    </submittedName>
</protein>